<protein>
    <submittedName>
        <fullName evidence="8">DUF11 domain-containing protein</fullName>
    </submittedName>
</protein>
<dbReference type="EMBL" id="CP072801">
    <property type="protein sequence ID" value="QTR44734.1"/>
    <property type="molecule type" value="Genomic_DNA"/>
</dbReference>
<evidence type="ECO:0000259" key="6">
    <source>
        <dbReference type="Pfam" id="PF01345"/>
    </source>
</evidence>
<feature type="domain" description="DUF11" evidence="6">
    <location>
        <begin position="1090"/>
        <end position="1176"/>
    </location>
</feature>
<keyword evidence="2" id="KW-0964">Secreted</keyword>
<evidence type="ECO:0000256" key="3">
    <source>
        <dbReference type="ARBA" id="ARBA00022729"/>
    </source>
</evidence>
<dbReference type="InterPro" id="IPR033764">
    <property type="entry name" value="Sdr_B"/>
</dbReference>
<feature type="compositionally biased region" description="Acidic residues" evidence="4">
    <location>
        <begin position="1041"/>
        <end position="1050"/>
    </location>
</feature>
<evidence type="ECO:0000256" key="4">
    <source>
        <dbReference type="SAM" id="MobiDB-lite"/>
    </source>
</evidence>
<organism evidence="8 9">
    <name type="scientific">Thiothrix litoralis</name>
    <dbReference type="NCBI Taxonomy" id="2891210"/>
    <lineage>
        <taxon>Bacteria</taxon>
        <taxon>Pseudomonadati</taxon>
        <taxon>Pseudomonadota</taxon>
        <taxon>Gammaproteobacteria</taxon>
        <taxon>Thiotrichales</taxon>
        <taxon>Thiotrichaceae</taxon>
        <taxon>Thiothrix</taxon>
    </lineage>
</organism>
<dbReference type="PANTHER" id="PTHR34819:SF3">
    <property type="entry name" value="CELL SURFACE PROTEIN"/>
    <property type="match status" value="1"/>
</dbReference>
<feature type="region of interest" description="Disordered" evidence="4">
    <location>
        <begin position="1041"/>
        <end position="1064"/>
    </location>
</feature>
<dbReference type="Proteomes" id="UP000672039">
    <property type="component" value="Chromosome"/>
</dbReference>
<gene>
    <name evidence="8" type="ORF">J9253_11870</name>
</gene>
<feature type="chain" id="PRO_5045423564" evidence="5">
    <location>
        <begin position="28"/>
        <end position="1177"/>
    </location>
</feature>
<keyword evidence="3 5" id="KW-0732">Signal</keyword>
<feature type="region of interest" description="Disordered" evidence="4">
    <location>
        <begin position="1003"/>
        <end position="1025"/>
    </location>
</feature>
<reference evidence="8 9" key="1">
    <citation type="submission" date="2021-04" db="EMBL/GenBank/DDBJ databases">
        <title>Genomics, taxonomy and metabolism of representatives of sulfur bacteria of the genus Thiothrix: Thiothrix fructosivorans QT, Thiothrix unzii A1T and three new species, Thiothrix subterranea sp. nov., Thiothrix litoralis sp. nov. and 'Candidatus Thiothrix anitrata' sp. nov.</title>
        <authorList>
            <person name="Ravin N.V."/>
            <person name="Smolyakov D."/>
            <person name="Rudenko T.S."/>
            <person name="Mardanov A.V."/>
            <person name="Beletsky A.V."/>
            <person name="Markov N.D."/>
            <person name="Fomenkov A.I."/>
            <person name="Roberts R.J."/>
            <person name="Karnachuk O.V."/>
            <person name="Novikov A."/>
            <person name="Grabovich M.Y."/>
        </authorList>
    </citation>
    <scope>NUCLEOTIDE SEQUENCE [LARGE SCALE GENOMIC DNA]</scope>
    <source>
        <strain evidence="8 9">AS</strain>
    </source>
</reference>
<dbReference type="InterPro" id="IPR047589">
    <property type="entry name" value="DUF11_rpt"/>
</dbReference>
<dbReference type="Gene3D" id="2.60.40.3080">
    <property type="match status" value="1"/>
</dbReference>
<sequence>MYKKTPLMPWHFVGLGVLLLSAQSAHATGTQTFTKELLTPATAKPGEAVQYRFKLACSSLTSDCGDLTIEDTLPAALEAVSCAVPTGFTVVSCDATNPVIKITKDAVFNGGDSFNIDVVTRVKLGTAEDTVLANTATSVITMPDSLDNGSVPSTAAPVTVGASAPNWSIKKARVSPATNLKPAPNTDVGYQVDFCSNSAVGNVNLTGVTLKDAFPAGATVVNNGGATASGSELTWDLGSQDLTALYAGKDYTSQVCITKTYTLRYPEATFPIGTSITNTLSANANEGAIGPNAVITEDMGEPTPGVNLSKWAQDVLAGAMPPSDGFNWGIRADTYGSNAPVPDLTLYDALPSTPTGIVPTEVFVGTWNSPPTTNAPSGSDVRLTLSYATVGGDCQTAAYTDLVVDAASDDSSTSYPLPEDTQCLRWKFKDLGPDGPAVPRGWQFNPYWSTTMKANTSAVVGPYPVDVKNCVVGTFTKFDTTTGSSGEICDQTFIEEATPAVWLDKSITNGSAFAPDSEVKFKLYAEHAWDSSTGAAVNPVVSDLLPKELDFVSWDSFAGNWATTDFPEPNMEVIKDYKGTGRTLVRFSWAATPPADSVKLDGSPGTANAADFAVGGAMTLEVTAKVKPGTVVGGYTNEMAFFDNSPRFSCTNTPEVVDSNDLDGDGNVTENACTKPIGFDVVSAAVISAEKWVKGEYPTLPNVDDPLTSPAVTNEQCPADGDGYTRFPCVAQVSHNGAFNYKVLVTNKGNEALSNYILYDVLPAKGDTGVGQPVSGLQRGSEWRPVMTGPITAADAYTASAGAVVEYSTAANPCRPEVSSSATETPADHWQAGCTDDWSASPADFSKVTAFRIKAAFASAPYWEPLQSLTFNVPMVAPENAPPSIVGNTRYFNPAWNSLAHRVTQQSNNQRLDTAEPRQVGIIVPTMKYRLGNLVWKDENDNGIADVGEAGIADVTVNLLDSTNAVIATTKTDANGHYWFEGLVAGKYRVAIPDPVAQAALAGMKSSDTGEEASPDTNVDNNDNGVTTDAALGLVSGEVTLDETPAEPENETVRSGDATDDDNDAWPDIASNVTVDFGFFTPVSVPEANVSLTKVADKAEAKAGDTVVYTLKVFNTGPDTATGVAVTDKLPGGITYVSDDGATLYGADVYDETMGVWTVGDLAKDESKELNITVTVK</sequence>
<dbReference type="InterPro" id="IPR013783">
    <property type="entry name" value="Ig-like_fold"/>
</dbReference>
<dbReference type="InterPro" id="IPR001434">
    <property type="entry name" value="OmcB-like_DUF11"/>
</dbReference>
<dbReference type="RefSeq" id="WP_210221189.1">
    <property type="nucleotide sequence ID" value="NZ_CP072801.1"/>
</dbReference>
<feature type="signal peptide" evidence="5">
    <location>
        <begin position="1"/>
        <end position="27"/>
    </location>
</feature>
<evidence type="ECO:0000313" key="8">
    <source>
        <dbReference type="EMBL" id="QTR44734.1"/>
    </source>
</evidence>
<name>A0ABX7WML9_9GAMM</name>
<dbReference type="PANTHER" id="PTHR34819">
    <property type="entry name" value="LARGE CYSTEINE-RICH PERIPLASMIC PROTEIN OMCB"/>
    <property type="match status" value="1"/>
</dbReference>
<dbReference type="NCBIfam" id="TIGR01451">
    <property type="entry name" value="B_ant_repeat"/>
    <property type="match status" value="1"/>
</dbReference>
<dbReference type="Pfam" id="PF17210">
    <property type="entry name" value="SdrD_B"/>
    <property type="match status" value="1"/>
</dbReference>
<dbReference type="SUPFAM" id="SSF117074">
    <property type="entry name" value="Hypothetical protein PA1324"/>
    <property type="match status" value="1"/>
</dbReference>
<evidence type="ECO:0000256" key="1">
    <source>
        <dbReference type="ARBA" id="ARBA00004613"/>
    </source>
</evidence>
<comment type="subcellular location">
    <subcellularLocation>
        <location evidence="1">Secreted</location>
    </subcellularLocation>
</comment>
<evidence type="ECO:0000256" key="5">
    <source>
        <dbReference type="SAM" id="SignalP"/>
    </source>
</evidence>
<keyword evidence="9" id="KW-1185">Reference proteome</keyword>
<feature type="compositionally biased region" description="Low complexity" evidence="4">
    <location>
        <begin position="1016"/>
        <end position="1025"/>
    </location>
</feature>
<dbReference type="Gene3D" id="2.60.40.10">
    <property type="entry name" value="Immunoglobulins"/>
    <property type="match status" value="1"/>
</dbReference>
<evidence type="ECO:0000259" key="7">
    <source>
        <dbReference type="Pfam" id="PF17210"/>
    </source>
</evidence>
<evidence type="ECO:0000256" key="2">
    <source>
        <dbReference type="ARBA" id="ARBA00022525"/>
    </source>
</evidence>
<accession>A0ABX7WML9</accession>
<dbReference type="Pfam" id="PF01345">
    <property type="entry name" value="DUF11"/>
    <property type="match status" value="1"/>
</dbReference>
<dbReference type="InterPro" id="IPR051172">
    <property type="entry name" value="Chlamydia_OmcB"/>
</dbReference>
<feature type="domain" description="SD-repeat containing protein B" evidence="7">
    <location>
        <begin position="930"/>
        <end position="1041"/>
    </location>
</feature>
<proteinExistence type="predicted"/>
<evidence type="ECO:0000313" key="9">
    <source>
        <dbReference type="Proteomes" id="UP000672039"/>
    </source>
</evidence>